<protein>
    <recommendedName>
        <fullName evidence="5">SLP adaptor and CSK interacting membrane protein</fullName>
    </recommendedName>
</protein>
<gene>
    <name evidence="3" type="ORF">QTO34_009506</name>
</gene>
<dbReference type="Pfam" id="PF15050">
    <property type="entry name" value="SCIMP"/>
    <property type="match status" value="1"/>
</dbReference>
<proteinExistence type="predicted"/>
<sequence length="279" mass="30740">MLTPDLQLRIGSRSPQESTAMDWWRDNFWIILAVAIIVVSAVLGLILFCICRRLLRQGGKLDIARPLNQRHNDEEMMYENVLDQSPGQLPPLPPRGLLSQQDASPQETPSEPPPTYSLVNKDRHVKTVSIPSYVEPEGDYDDVEMPAAMESRILKLGVDCAEPPKFPSQHHLQEHKVLSLPASPASCASVCGGSCVAAERSCVQVTASALRVLHGRPQASLGPPGDSTPRCYLAHWRRRRQVRQAARCRTLEDRTHARPSVGPAGQVCAEKTPEPVEAA</sequence>
<evidence type="ECO:0000313" key="3">
    <source>
        <dbReference type="EMBL" id="KAK1331549.1"/>
    </source>
</evidence>
<dbReference type="PANTHER" id="PTHR12044">
    <property type="entry name" value="BCL2 INTERACTING MEDIATOR OF CELL DEATH"/>
    <property type="match status" value="1"/>
</dbReference>
<keyword evidence="4" id="KW-1185">Reference proteome</keyword>
<evidence type="ECO:0000256" key="2">
    <source>
        <dbReference type="SAM" id="Phobius"/>
    </source>
</evidence>
<keyword evidence="2" id="KW-0472">Membrane</keyword>
<dbReference type="GO" id="GO:0097197">
    <property type="term" value="C:tetraspanin-enriched microdomain"/>
    <property type="evidence" value="ECO:0007669"/>
    <property type="project" value="InterPro"/>
</dbReference>
<evidence type="ECO:0008006" key="5">
    <source>
        <dbReference type="Google" id="ProtNLM"/>
    </source>
</evidence>
<evidence type="ECO:0000313" key="4">
    <source>
        <dbReference type="Proteomes" id="UP001177744"/>
    </source>
</evidence>
<feature type="region of interest" description="Disordered" evidence="1">
    <location>
        <begin position="250"/>
        <end position="279"/>
    </location>
</feature>
<feature type="transmembrane region" description="Helical" evidence="2">
    <location>
        <begin position="28"/>
        <end position="51"/>
    </location>
</feature>
<dbReference type="GO" id="GO:0001772">
    <property type="term" value="C:immunological synapse"/>
    <property type="evidence" value="ECO:0007669"/>
    <property type="project" value="InterPro"/>
</dbReference>
<dbReference type="PANTHER" id="PTHR12044:SF11">
    <property type="entry name" value="SLP ADAPTER AND CSK-INTERACTING MEMBRANE PROTEIN"/>
    <property type="match status" value="1"/>
</dbReference>
<evidence type="ECO:0000256" key="1">
    <source>
        <dbReference type="SAM" id="MobiDB-lite"/>
    </source>
</evidence>
<dbReference type="InterPro" id="IPR028181">
    <property type="entry name" value="SCIMP"/>
</dbReference>
<feature type="compositionally biased region" description="Low complexity" evidence="1">
    <location>
        <begin position="95"/>
        <end position="109"/>
    </location>
</feature>
<dbReference type="Proteomes" id="UP001177744">
    <property type="component" value="Unassembled WGS sequence"/>
</dbReference>
<accession>A0AA40HHY3</accession>
<reference evidence="3" key="1">
    <citation type="submission" date="2023-06" db="EMBL/GenBank/DDBJ databases">
        <title>Reference genome for the Northern bat (Eptesicus nilssonii), a most northern bat species.</title>
        <authorList>
            <person name="Laine V.N."/>
            <person name="Pulliainen A.T."/>
            <person name="Lilley T.M."/>
        </authorList>
    </citation>
    <scope>NUCLEOTIDE SEQUENCE</scope>
    <source>
        <strain evidence="3">BLF_Eptnil</strain>
        <tissue evidence="3">Kidney</tissue>
    </source>
</reference>
<keyword evidence="2" id="KW-0812">Transmembrane</keyword>
<dbReference type="AlphaFoldDB" id="A0AA40HHY3"/>
<keyword evidence="2" id="KW-1133">Transmembrane helix</keyword>
<name>A0AA40HHY3_CNENI</name>
<organism evidence="3 4">
    <name type="scientific">Cnephaeus nilssonii</name>
    <name type="common">Northern bat</name>
    <name type="synonym">Eptesicus nilssonii</name>
    <dbReference type="NCBI Taxonomy" id="3371016"/>
    <lineage>
        <taxon>Eukaryota</taxon>
        <taxon>Metazoa</taxon>
        <taxon>Chordata</taxon>
        <taxon>Craniata</taxon>
        <taxon>Vertebrata</taxon>
        <taxon>Euteleostomi</taxon>
        <taxon>Mammalia</taxon>
        <taxon>Eutheria</taxon>
        <taxon>Laurasiatheria</taxon>
        <taxon>Chiroptera</taxon>
        <taxon>Yangochiroptera</taxon>
        <taxon>Vespertilionidae</taxon>
        <taxon>Cnephaeus</taxon>
    </lineage>
</organism>
<feature type="region of interest" description="Disordered" evidence="1">
    <location>
        <begin position="83"/>
        <end position="118"/>
    </location>
</feature>
<dbReference type="InterPro" id="IPR052133">
    <property type="entry name" value="Immune_Signaling-Apoptosis_Reg"/>
</dbReference>
<dbReference type="EMBL" id="JAULJE010000020">
    <property type="protein sequence ID" value="KAK1331549.1"/>
    <property type="molecule type" value="Genomic_DNA"/>
</dbReference>
<comment type="caution">
    <text evidence="3">The sequence shown here is derived from an EMBL/GenBank/DDBJ whole genome shotgun (WGS) entry which is preliminary data.</text>
</comment>